<evidence type="ECO:0000256" key="1">
    <source>
        <dbReference type="SAM" id="Phobius"/>
    </source>
</evidence>
<keyword evidence="2" id="KW-0732">Signal</keyword>
<keyword evidence="1" id="KW-0812">Transmembrane</keyword>
<protein>
    <recommendedName>
        <fullName evidence="5">Peptidase A1 domain-containing protein</fullName>
    </recommendedName>
</protein>
<evidence type="ECO:0000313" key="3">
    <source>
        <dbReference type="EMBL" id="TNV79325.1"/>
    </source>
</evidence>
<proteinExistence type="predicted"/>
<dbReference type="EMBL" id="RRYP01009066">
    <property type="protein sequence ID" value="TNV79325.1"/>
    <property type="molecule type" value="Genomic_DNA"/>
</dbReference>
<name>A0A8J8T2D5_HALGN</name>
<feature type="transmembrane region" description="Helical" evidence="1">
    <location>
        <begin position="401"/>
        <end position="422"/>
    </location>
</feature>
<evidence type="ECO:0000256" key="2">
    <source>
        <dbReference type="SAM" id="SignalP"/>
    </source>
</evidence>
<dbReference type="InterPro" id="IPR021109">
    <property type="entry name" value="Peptidase_aspartic_dom_sf"/>
</dbReference>
<dbReference type="Proteomes" id="UP000785679">
    <property type="component" value="Unassembled WGS sequence"/>
</dbReference>
<dbReference type="SUPFAM" id="SSF50630">
    <property type="entry name" value="Acid proteases"/>
    <property type="match status" value="1"/>
</dbReference>
<organism evidence="3 4">
    <name type="scientific">Halteria grandinella</name>
    <dbReference type="NCBI Taxonomy" id="5974"/>
    <lineage>
        <taxon>Eukaryota</taxon>
        <taxon>Sar</taxon>
        <taxon>Alveolata</taxon>
        <taxon>Ciliophora</taxon>
        <taxon>Intramacronucleata</taxon>
        <taxon>Spirotrichea</taxon>
        <taxon>Stichotrichia</taxon>
        <taxon>Sporadotrichida</taxon>
        <taxon>Halteriidae</taxon>
        <taxon>Halteria</taxon>
    </lineage>
</organism>
<gene>
    <name evidence="3" type="ORF">FGO68_gene6664</name>
</gene>
<reference evidence="3" key="1">
    <citation type="submission" date="2019-06" db="EMBL/GenBank/DDBJ databases">
        <authorList>
            <person name="Zheng W."/>
        </authorList>
    </citation>
    <scope>NUCLEOTIDE SEQUENCE</scope>
    <source>
        <strain evidence="3">QDHG01</strain>
    </source>
</reference>
<dbReference type="AlphaFoldDB" id="A0A8J8T2D5"/>
<feature type="chain" id="PRO_5035224210" description="Peptidase A1 domain-containing protein" evidence="2">
    <location>
        <begin position="28"/>
        <end position="472"/>
    </location>
</feature>
<accession>A0A8J8T2D5</accession>
<sequence>MKYNPIEKHSPSFLAVILLLTISTATSYQVSAPSGYYKIPMDVNNDQFNFIIGKVKILVLPLINFNTVVVANWNASFQLKPGRSYDADSSLSRVAIDPEVSQQKVNFISPVNSTLTGTIQQDLLCPKGSDLCSTKNGEGATQFFLTWAEEKGDKFNFDGTSAILGLGQSARNSQIASFTEQVLRREGLDRFSISYTTQFDIINFYIGYFNTEIPQDQQLQMETISQENGQNLMWGVSCSRMFFQGKQVEFPDQQSFFLTIEPLLGSSYMYFPSNSVKDQVSNSILTIIQQELNETAYLKTVDTASIIYFPLISCLYIDQSKNITLDFTSFKFNITIKNLLIINDCYLNLKLLYTPASTQRTALVLNDASLGYYGMEFHMDFTNQVIAIDGAGVYGQRYKGWFYVGIAGAVVVIVIVVIGWRWHIKRQWRKRAEKFKQPIISDTQKVQTSQSIDQLVAQTSKDESHSQLLGLQ</sequence>
<evidence type="ECO:0000313" key="4">
    <source>
        <dbReference type="Proteomes" id="UP000785679"/>
    </source>
</evidence>
<comment type="caution">
    <text evidence="3">The sequence shown here is derived from an EMBL/GenBank/DDBJ whole genome shotgun (WGS) entry which is preliminary data.</text>
</comment>
<feature type="signal peptide" evidence="2">
    <location>
        <begin position="1"/>
        <end position="27"/>
    </location>
</feature>
<keyword evidence="1" id="KW-0472">Membrane</keyword>
<evidence type="ECO:0008006" key="5">
    <source>
        <dbReference type="Google" id="ProtNLM"/>
    </source>
</evidence>
<keyword evidence="4" id="KW-1185">Reference proteome</keyword>
<keyword evidence="1" id="KW-1133">Transmembrane helix</keyword>